<dbReference type="InterPro" id="IPR043128">
    <property type="entry name" value="Rev_trsase/Diguanyl_cyclase"/>
</dbReference>
<reference evidence="3 4" key="1">
    <citation type="submission" date="2019-07" db="EMBL/GenBank/DDBJ databases">
        <title>Georgenia wutianyii sp. nov. and Georgenia *** sp. nov. isolated from plateau pika (Ochotona curzoniae) in the Qinghai-Tibet plateau of China.</title>
        <authorList>
            <person name="Tian Z."/>
        </authorList>
    </citation>
    <scope>NUCLEOTIDE SEQUENCE [LARGE SCALE GENOMIC DNA]</scope>
    <source>
        <strain evidence="3 4">Z446</strain>
    </source>
</reference>
<evidence type="ECO:0000259" key="2">
    <source>
        <dbReference type="PROSITE" id="PS50887"/>
    </source>
</evidence>
<keyword evidence="1" id="KW-1133">Transmembrane helix</keyword>
<sequence>MILDTLTLLIAAALVITTSSGMFVAEAWVRTGDLVDRLWTLAFAAAITTALAYAVATLAADQWWVTAVGNGASVLCVWAMWSGIRAYQRRSSRVLVACAVALLAVGAVLVEGPDGGAWAGAAVALGGTAVGALAGGVALLRGKARTGRAALVLAVILFLGGLFYAVRSVVFVLAGPDSPGFQQYLGTAVTTLVNILLVNGAAFAAVTMREHTARQRIAEGQNFDARTGARTHHSFEPRAVEQLRRSAESLAPVAMVQLVPEGLETLEVAFGADVAEQALVACGEVAQVLLPPRALMGLDPVGAASFQVLLPGWDESDAVEWATEVRRELVATRLEVPGSHVRIGASAGVADVRRHSYELGQLCDAARAAARRAASDGGNRVVVGGGVNTGGTAEAVERVREQRNVRT</sequence>
<proteinExistence type="predicted"/>
<dbReference type="SMART" id="SM00267">
    <property type="entry name" value="GGDEF"/>
    <property type="match status" value="1"/>
</dbReference>
<protein>
    <submittedName>
        <fullName evidence="3">GGDEF domain-containing protein</fullName>
    </submittedName>
</protein>
<evidence type="ECO:0000256" key="1">
    <source>
        <dbReference type="SAM" id="Phobius"/>
    </source>
</evidence>
<feature type="transmembrane region" description="Helical" evidence="1">
    <location>
        <begin position="116"/>
        <end position="139"/>
    </location>
</feature>
<dbReference type="Proteomes" id="UP000318693">
    <property type="component" value="Unassembled WGS sequence"/>
</dbReference>
<dbReference type="InterPro" id="IPR029787">
    <property type="entry name" value="Nucleotide_cyclase"/>
</dbReference>
<keyword evidence="1" id="KW-0812">Transmembrane</keyword>
<feature type="transmembrane region" description="Helical" evidence="1">
    <location>
        <begin position="62"/>
        <end position="81"/>
    </location>
</feature>
<feature type="transmembrane region" description="Helical" evidence="1">
    <location>
        <begin position="93"/>
        <end position="110"/>
    </location>
</feature>
<dbReference type="EMBL" id="VJXR01000060">
    <property type="protein sequence ID" value="TRW43920.1"/>
    <property type="molecule type" value="Genomic_DNA"/>
</dbReference>
<comment type="caution">
    <text evidence="3">The sequence shown here is derived from an EMBL/GenBank/DDBJ whole genome shotgun (WGS) entry which is preliminary data.</text>
</comment>
<name>A0A552WMB7_9MICO</name>
<evidence type="ECO:0000313" key="4">
    <source>
        <dbReference type="Proteomes" id="UP000318693"/>
    </source>
</evidence>
<dbReference type="RefSeq" id="WP_143419402.1">
    <property type="nucleotide sequence ID" value="NZ_VJXR01000060.1"/>
</dbReference>
<feature type="transmembrane region" description="Helical" evidence="1">
    <location>
        <begin position="185"/>
        <end position="206"/>
    </location>
</feature>
<dbReference type="Gene3D" id="3.30.70.270">
    <property type="match status" value="1"/>
</dbReference>
<keyword evidence="1" id="KW-0472">Membrane</keyword>
<feature type="transmembrane region" description="Helical" evidence="1">
    <location>
        <begin position="151"/>
        <end position="173"/>
    </location>
</feature>
<gene>
    <name evidence="3" type="ORF">FJ693_15645</name>
</gene>
<feature type="transmembrane region" description="Helical" evidence="1">
    <location>
        <begin position="38"/>
        <end position="56"/>
    </location>
</feature>
<feature type="domain" description="GGDEF" evidence="2">
    <location>
        <begin position="251"/>
        <end position="386"/>
    </location>
</feature>
<dbReference type="SUPFAM" id="SSF55073">
    <property type="entry name" value="Nucleotide cyclase"/>
    <property type="match status" value="1"/>
</dbReference>
<feature type="transmembrane region" description="Helical" evidence="1">
    <location>
        <begin position="6"/>
        <end position="29"/>
    </location>
</feature>
<accession>A0A552WMB7</accession>
<organism evidence="3 4">
    <name type="scientific">Georgenia yuyongxinii</name>
    <dbReference type="NCBI Taxonomy" id="2589797"/>
    <lineage>
        <taxon>Bacteria</taxon>
        <taxon>Bacillati</taxon>
        <taxon>Actinomycetota</taxon>
        <taxon>Actinomycetes</taxon>
        <taxon>Micrococcales</taxon>
        <taxon>Bogoriellaceae</taxon>
        <taxon>Georgenia</taxon>
    </lineage>
</organism>
<dbReference type="PROSITE" id="PS50887">
    <property type="entry name" value="GGDEF"/>
    <property type="match status" value="1"/>
</dbReference>
<keyword evidence="4" id="KW-1185">Reference proteome</keyword>
<evidence type="ECO:0000313" key="3">
    <source>
        <dbReference type="EMBL" id="TRW43920.1"/>
    </source>
</evidence>
<dbReference type="InterPro" id="IPR000160">
    <property type="entry name" value="GGDEF_dom"/>
</dbReference>
<dbReference type="AlphaFoldDB" id="A0A552WMB7"/>